<accession>A0A914XAL4</accession>
<feature type="chain" id="PRO_5037506776" evidence="1">
    <location>
        <begin position="27"/>
        <end position="88"/>
    </location>
</feature>
<dbReference type="AlphaFoldDB" id="A0A914XAL4"/>
<proteinExistence type="predicted"/>
<protein>
    <submittedName>
        <fullName evidence="3">Secreted protein</fullName>
    </submittedName>
</protein>
<dbReference type="WBParaSite" id="PSAMB.scaffold7288size7887.g29900.t1">
    <property type="protein sequence ID" value="PSAMB.scaffold7288size7887.g29900.t1"/>
    <property type="gene ID" value="PSAMB.scaffold7288size7887.g29900"/>
</dbReference>
<keyword evidence="2" id="KW-1185">Reference proteome</keyword>
<name>A0A914XAL4_9BILA</name>
<evidence type="ECO:0000313" key="3">
    <source>
        <dbReference type="WBParaSite" id="PSAMB.scaffold7288size7887.g29900.t1"/>
    </source>
</evidence>
<dbReference type="Proteomes" id="UP000887566">
    <property type="component" value="Unplaced"/>
</dbReference>
<evidence type="ECO:0000256" key="1">
    <source>
        <dbReference type="SAM" id="SignalP"/>
    </source>
</evidence>
<sequence>MLAVHNAVAVESLAALLLVGFDLLDGDAVVTDLLGCDVGRVTAAASGVASSGSSAPADGSTFRDALKTIFALGCIMVSPGGTKGLLLC</sequence>
<reference evidence="3" key="1">
    <citation type="submission" date="2022-11" db="UniProtKB">
        <authorList>
            <consortium name="WormBaseParasite"/>
        </authorList>
    </citation>
    <scope>IDENTIFICATION</scope>
</reference>
<organism evidence="2 3">
    <name type="scientific">Plectus sambesii</name>
    <dbReference type="NCBI Taxonomy" id="2011161"/>
    <lineage>
        <taxon>Eukaryota</taxon>
        <taxon>Metazoa</taxon>
        <taxon>Ecdysozoa</taxon>
        <taxon>Nematoda</taxon>
        <taxon>Chromadorea</taxon>
        <taxon>Plectida</taxon>
        <taxon>Plectina</taxon>
        <taxon>Plectoidea</taxon>
        <taxon>Plectidae</taxon>
        <taxon>Plectus</taxon>
    </lineage>
</organism>
<feature type="signal peptide" evidence="1">
    <location>
        <begin position="1"/>
        <end position="26"/>
    </location>
</feature>
<keyword evidence="1" id="KW-0732">Signal</keyword>
<evidence type="ECO:0000313" key="2">
    <source>
        <dbReference type="Proteomes" id="UP000887566"/>
    </source>
</evidence>